<gene>
    <name evidence="1" type="ORF">Q644_14135</name>
</gene>
<evidence type="ECO:0000313" key="1">
    <source>
        <dbReference type="EMBL" id="ERM02916.1"/>
    </source>
</evidence>
<dbReference type="AlphaFoldDB" id="U4VJE3"/>
<evidence type="ECO:0000313" key="2">
    <source>
        <dbReference type="Proteomes" id="UP000016842"/>
    </source>
</evidence>
<dbReference type="EMBL" id="ASXJ01000052">
    <property type="protein sequence ID" value="ERM02916.1"/>
    <property type="molecule type" value="Genomic_DNA"/>
</dbReference>
<sequence>MRAASFAALKAHFQYKKAYLKFINYWIEACRFATGTGGQVRRSKPGPDKECAELGIIRCRHNLLIASQEPMLFQFRGPE</sequence>
<name>U4VJE3_9HYPH</name>
<protein>
    <submittedName>
        <fullName evidence="1">Uncharacterized protein</fullName>
    </submittedName>
</protein>
<comment type="caution">
    <text evidence="1">The sequence shown here is derived from an EMBL/GenBank/DDBJ whole genome shotgun (WGS) entry which is preliminary data.</text>
</comment>
<reference evidence="1 2" key="1">
    <citation type="journal article" date="2014" name="FEMS Microbiol. Lett.">
        <title>Genome sequencing analysis reveals virulence-related gene content of Ochrobactrum intermedium strain 229E, a urease-positive strain isolated from the human gastric niche.</title>
        <authorList>
            <person name="Kulkarni G.J."/>
            <person name="Shetty S."/>
            <person name="Dharne M.S."/>
            <person name="Shouche Y.S."/>
        </authorList>
    </citation>
    <scope>NUCLEOTIDE SEQUENCE [LARGE SCALE GENOMIC DNA]</scope>
    <source>
        <strain evidence="1 2">229E</strain>
    </source>
</reference>
<accession>U4VJE3</accession>
<organism evidence="1 2">
    <name type="scientific">Brucella intermedia 229E</name>
    <dbReference type="NCBI Taxonomy" id="1337887"/>
    <lineage>
        <taxon>Bacteria</taxon>
        <taxon>Pseudomonadati</taxon>
        <taxon>Pseudomonadota</taxon>
        <taxon>Alphaproteobacteria</taxon>
        <taxon>Hyphomicrobiales</taxon>
        <taxon>Brucellaceae</taxon>
        <taxon>Brucella/Ochrobactrum group</taxon>
        <taxon>Brucella</taxon>
    </lineage>
</organism>
<proteinExistence type="predicted"/>
<dbReference type="Proteomes" id="UP000016842">
    <property type="component" value="Unassembled WGS sequence"/>
</dbReference>